<dbReference type="SUPFAM" id="SSF53850">
    <property type="entry name" value="Periplasmic binding protein-like II"/>
    <property type="match status" value="1"/>
</dbReference>
<dbReference type="Proteomes" id="UP000065807">
    <property type="component" value="Chromosome"/>
</dbReference>
<name>A0A0K2SFQ5_LIMPI</name>
<proteinExistence type="inferred from homology"/>
<dbReference type="PATRIC" id="fig|1555112.3.peg.80"/>
<comment type="similarity">
    <text evidence="1">Belongs to the bacterial solute-binding protein 1 family.</text>
</comment>
<gene>
    <name evidence="5" type="ORF">LIP_0079</name>
</gene>
<organism evidence="5 6">
    <name type="scientific">Limnochorda pilosa</name>
    <dbReference type="NCBI Taxonomy" id="1555112"/>
    <lineage>
        <taxon>Bacteria</taxon>
        <taxon>Bacillati</taxon>
        <taxon>Bacillota</taxon>
        <taxon>Limnochordia</taxon>
        <taxon>Limnochordales</taxon>
        <taxon>Limnochordaceae</taxon>
        <taxon>Limnochorda</taxon>
    </lineage>
</organism>
<reference evidence="6" key="1">
    <citation type="submission" date="2015-07" db="EMBL/GenBank/DDBJ databases">
        <title>Complete genome sequence and phylogenetic analysis of Limnochorda pilosa.</title>
        <authorList>
            <person name="Watanabe M."/>
            <person name="Kojima H."/>
            <person name="Fukui M."/>
        </authorList>
    </citation>
    <scope>NUCLEOTIDE SEQUENCE [LARGE SCALE GENOMIC DNA]</scope>
    <source>
        <strain evidence="6">HC45</strain>
    </source>
</reference>
<keyword evidence="3 4" id="KW-0732">Signal</keyword>
<dbReference type="CDD" id="cd14748">
    <property type="entry name" value="PBP2_UgpB"/>
    <property type="match status" value="1"/>
</dbReference>
<dbReference type="PANTHER" id="PTHR30061:SF50">
    <property type="entry name" value="MALTOSE_MALTODEXTRIN-BINDING PERIPLASMIC PROTEIN"/>
    <property type="match status" value="1"/>
</dbReference>
<keyword evidence="6" id="KW-1185">Reference proteome</keyword>
<reference evidence="6" key="2">
    <citation type="journal article" date="2016" name="Int. J. Syst. Evol. Microbiol.">
        <title>Complete genome sequence and cell structure of Limnochorda pilosa, a Gram-negative spore-former within the phylum Firmicutes.</title>
        <authorList>
            <person name="Watanabe M."/>
            <person name="Kojima H."/>
            <person name="Fukui M."/>
        </authorList>
    </citation>
    <scope>NUCLEOTIDE SEQUENCE [LARGE SCALE GENOMIC DNA]</scope>
    <source>
        <strain evidence="6">HC45</strain>
    </source>
</reference>
<dbReference type="PANTHER" id="PTHR30061">
    <property type="entry name" value="MALTOSE-BINDING PERIPLASMIC PROTEIN"/>
    <property type="match status" value="1"/>
</dbReference>
<accession>A0A0K2SFQ5</accession>
<protein>
    <submittedName>
        <fullName evidence="5">ABC transporter substrate-binding protein</fullName>
    </submittedName>
</protein>
<evidence type="ECO:0000313" key="5">
    <source>
        <dbReference type="EMBL" id="BAS25936.1"/>
    </source>
</evidence>
<dbReference type="GO" id="GO:1901982">
    <property type="term" value="F:maltose binding"/>
    <property type="evidence" value="ECO:0007669"/>
    <property type="project" value="TreeGrafter"/>
</dbReference>
<dbReference type="GO" id="GO:0042956">
    <property type="term" value="P:maltodextrin transmembrane transport"/>
    <property type="evidence" value="ECO:0007669"/>
    <property type="project" value="TreeGrafter"/>
</dbReference>
<evidence type="ECO:0000256" key="3">
    <source>
        <dbReference type="ARBA" id="ARBA00022729"/>
    </source>
</evidence>
<dbReference type="EMBL" id="AP014924">
    <property type="protein sequence ID" value="BAS25936.1"/>
    <property type="molecule type" value="Genomic_DNA"/>
</dbReference>
<dbReference type="STRING" id="1555112.LIP_0079"/>
<dbReference type="KEGG" id="lpil:LIP_0079"/>
<evidence type="ECO:0000256" key="4">
    <source>
        <dbReference type="SAM" id="SignalP"/>
    </source>
</evidence>
<dbReference type="PROSITE" id="PS51318">
    <property type="entry name" value="TAT"/>
    <property type="match status" value="1"/>
</dbReference>
<keyword evidence="2" id="KW-0813">Transport</keyword>
<dbReference type="InterPro" id="IPR006311">
    <property type="entry name" value="TAT_signal"/>
</dbReference>
<feature type="signal peptide" evidence="4">
    <location>
        <begin position="1"/>
        <end position="32"/>
    </location>
</feature>
<sequence length="427" mass="46438">MKHARSRWMGRMAAALAAAALLVALAPALAGAQGPVEVRVSGWGGTDIAIVEELVSRFVQPAVEGEGIKVVYEPVAEAFDAYLFNALSAGTAPDLFYVDIFWSEALFRAGQVEPLNAYLNASDRLKASDILPNLIEGFTLGGKVYGIPKDFNTLGTFYNKDLFDEAGVPYPDVNDDWNSLADKLRQVAEATGVEGTALIPKFERFGAFAYAAGFRPFDASGRTDLSQPGFRQAFDWYTGLVKDGLAVQPADIGADWSGSAFANEQIAVAFEGAWMLGFLRDQAPNLHYGVAPMPKAPGTGQRGNMIYTVSWSMNAASEHKQEAFRVLEELTSPEAQQWVLERGLALPSRASLAQNPYFHQQAVEAQANRVIFEGASDGNVHPFKFRQYGGDWMNPINDALGAVMNNELSPEQALREAQSRLDDLTGR</sequence>
<dbReference type="Pfam" id="PF01547">
    <property type="entry name" value="SBP_bac_1"/>
    <property type="match status" value="1"/>
</dbReference>
<dbReference type="RefSeq" id="WP_198409615.1">
    <property type="nucleotide sequence ID" value="NZ_AP014924.1"/>
</dbReference>
<dbReference type="Gene3D" id="3.40.190.10">
    <property type="entry name" value="Periplasmic binding protein-like II"/>
    <property type="match status" value="1"/>
</dbReference>
<dbReference type="InterPro" id="IPR006059">
    <property type="entry name" value="SBP"/>
</dbReference>
<evidence type="ECO:0000256" key="2">
    <source>
        <dbReference type="ARBA" id="ARBA00022448"/>
    </source>
</evidence>
<dbReference type="GO" id="GO:0015768">
    <property type="term" value="P:maltose transport"/>
    <property type="evidence" value="ECO:0007669"/>
    <property type="project" value="TreeGrafter"/>
</dbReference>
<dbReference type="GO" id="GO:0055052">
    <property type="term" value="C:ATP-binding cassette (ABC) transporter complex, substrate-binding subunit-containing"/>
    <property type="evidence" value="ECO:0007669"/>
    <property type="project" value="TreeGrafter"/>
</dbReference>
<evidence type="ECO:0000256" key="1">
    <source>
        <dbReference type="ARBA" id="ARBA00008520"/>
    </source>
</evidence>
<dbReference type="AlphaFoldDB" id="A0A0K2SFQ5"/>
<feature type="chain" id="PRO_5005486824" evidence="4">
    <location>
        <begin position="33"/>
        <end position="427"/>
    </location>
</feature>
<evidence type="ECO:0000313" key="6">
    <source>
        <dbReference type="Proteomes" id="UP000065807"/>
    </source>
</evidence>